<name>A0AA85B6D9_9TREM</name>
<evidence type="ECO:0000256" key="1">
    <source>
        <dbReference type="SAM" id="MobiDB-lite"/>
    </source>
</evidence>
<organism evidence="2 3">
    <name type="scientific">Schistosoma mattheei</name>
    <dbReference type="NCBI Taxonomy" id="31246"/>
    <lineage>
        <taxon>Eukaryota</taxon>
        <taxon>Metazoa</taxon>
        <taxon>Spiralia</taxon>
        <taxon>Lophotrochozoa</taxon>
        <taxon>Platyhelminthes</taxon>
        <taxon>Trematoda</taxon>
        <taxon>Digenea</taxon>
        <taxon>Strigeidida</taxon>
        <taxon>Schistosomatoidea</taxon>
        <taxon>Schistosomatidae</taxon>
        <taxon>Schistosoma</taxon>
    </lineage>
</organism>
<dbReference type="Proteomes" id="UP000050791">
    <property type="component" value="Unassembled WGS sequence"/>
</dbReference>
<reference evidence="3" key="1">
    <citation type="submission" date="2023-11" db="UniProtKB">
        <authorList>
            <consortium name="WormBaseParasite"/>
        </authorList>
    </citation>
    <scope>IDENTIFICATION</scope>
</reference>
<protein>
    <submittedName>
        <fullName evidence="3">Uncharacterized protein</fullName>
    </submittedName>
</protein>
<sequence>MTTTVSTIGVATTTTAPTFIEKYGLTTTVPTSSSLVFNNKCDSLSASQYSVVSESTTKLITTNDTTTTNNNNGNNNNSKRTPPSLALMNTNTNNNDYIDNTVLNSIKTHQTLNKPDNFESFTNNTNNNNSSNDVQVEIFKDSLLKIDYNFNNNNNNNTHTNHIITNSNIMGSDESESPNHWSSSSSDLSPNRTNINNIILQKFDEQPSIIRGIHHQLNTSNLSSIMLSKWKSCINVNNYPHYNRVITNCNSTNPNIINTTYNKQSFLTNYNNQYHFNDYNNSHHQQQYQRQYNSTDRQ</sequence>
<feature type="compositionally biased region" description="Low complexity" evidence="1">
    <location>
        <begin position="178"/>
        <end position="189"/>
    </location>
</feature>
<proteinExistence type="predicted"/>
<evidence type="ECO:0000313" key="3">
    <source>
        <dbReference type="WBParaSite" id="SMTH1_32970.1"/>
    </source>
</evidence>
<dbReference type="WBParaSite" id="SMTH1_32970.1">
    <property type="protein sequence ID" value="SMTH1_32970.1"/>
    <property type="gene ID" value="SMTH1_32970"/>
</dbReference>
<evidence type="ECO:0000313" key="2">
    <source>
        <dbReference type="Proteomes" id="UP000050791"/>
    </source>
</evidence>
<dbReference type="AlphaFoldDB" id="A0AA85B6D9"/>
<accession>A0AA85B6D9</accession>
<feature type="region of interest" description="Disordered" evidence="1">
    <location>
        <begin position="168"/>
        <end position="189"/>
    </location>
</feature>
<feature type="region of interest" description="Disordered" evidence="1">
    <location>
        <begin position="62"/>
        <end position="83"/>
    </location>
</feature>
<feature type="compositionally biased region" description="Low complexity" evidence="1">
    <location>
        <begin position="62"/>
        <end position="77"/>
    </location>
</feature>